<keyword evidence="3" id="KW-0805">Transcription regulation</keyword>
<dbReference type="GO" id="GO:0006355">
    <property type="term" value="P:regulation of DNA-templated transcription"/>
    <property type="evidence" value="ECO:0007669"/>
    <property type="project" value="InterPro"/>
</dbReference>
<dbReference type="OrthoDB" id="1655504at2"/>
<dbReference type="AlphaFoldDB" id="A0A1I3VAV1"/>
<evidence type="ECO:0000256" key="3">
    <source>
        <dbReference type="ARBA" id="ARBA00023015"/>
    </source>
</evidence>
<evidence type="ECO:0000313" key="11">
    <source>
        <dbReference type="EMBL" id="SFJ92322.1"/>
    </source>
</evidence>
<evidence type="ECO:0000256" key="4">
    <source>
        <dbReference type="ARBA" id="ARBA00023125"/>
    </source>
</evidence>
<evidence type="ECO:0000256" key="7">
    <source>
        <dbReference type="PROSITE-ProRule" id="PRU00169"/>
    </source>
</evidence>
<dbReference type="InterPro" id="IPR036388">
    <property type="entry name" value="WH-like_DNA-bd_sf"/>
</dbReference>
<dbReference type="FunFam" id="1.10.10.10:FF:000018">
    <property type="entry name" value="DNA-binding response regulator ResD"/>
    <property type="match status" value="1"/>
</dbReference>
<dbReference type="PROSITE" id="PS51755">
    <property type="entry name" value="OMPR_PHOB"/>
    <property type="match status" value="1"/>
</dbReference>
<dbReference type="InterPro" id="IPR039420">
    <property type="entry name" value="WalR-like"/>
</dbReference>
<dbReference type="Gene3D" id="3.40.50.2300">
    <property type="match status" value="1"/>
</dbReference>
<dbReference type="EMBL" id="FOSJ01000002">
    <property type="protein sequence ID" value="SFJ92322.1"/>
    <property type="molecule type" value="Genomic_DNA"/>
</dbReference>
<evidence type="ECO:0000259" key="10">
    <source>
        <dbReference type="PROSITE" id="PS51755"/>
    </source>
</evidence>
<dbReference type="GO" id="GO:0005829">
    <property type="term" value="C:cytosol"/>
    <property type="evidence" value="ECO:0007669"/>
    <property type="project" value="TreeGrafter"/>
</dbReference>
<protein>
    <submittedName>
        <fullName evidence="11">DNA-binding response regulator, OmpR family, contains REC and winged-helix (WHTH) domain</fullName>
    </submittedName>
</protein>
<feature type="domain" description="Response regulatory" evidence="9">
    <location>
        <begin position="3"/>
        <end position="115"/>
    </location>
</feature>
<dbReference type="SUPFAM" id="SSF52172">
    <property type="entry name" value="CheY-like"/>
    <property type="match status" value="1"/>
</dbReference>
<dbReference type="STRING" id="258723.GCA_900169305_00616"/>
<dbReference type="CDD" id="cd17574">
    <property type="entry name" value="REC_OmpR"/>
    <property type="match status" value="1"/>
</dbReference>
<sequence length="225" mass="25442">MKKILIVEDDNAINELLFDLLNEEYEVIQAYAGSEAKRITEKETFNLVLLDLMLPGISGEGFIREFRRKSSVPIIVITAKAEINVLANVLSLGANDYIAKPFNTIEVKARVSAQLRDHIENSGEGTLYRFGPIEMDDAARVVTVNHLAVSLTQKEYDLLKCFLEHPKKVYTKANLFESVWHEPYFGDDNTISVHISRLRSKLSSHSGEEMIETVWGVGFKLKNPD</sequence>
<evidence type="ECO:0000313" key="12">
    <source>
        <dbReference type="Proteomes" id="UP000199589"/>
    </source>
</evidence>
<evidence type="ECO:0000256" key="5">
    <source>
        <dbReference type="ARBA" id="ARBA00023159"/>
    </source>
</evidence>
<dbReference type="CDD" id="cd00383">
    <property type="entry name" value="trans_reg_C"/>
    <property type="match status" value="1"/>
</dbReference>
<organism evidence="11 12">
    <name type="scientific">Marinilactibacillus piezotolerans</name>
    <dbReference type="NCBI Taxonomy" id="258723"/>
    <lineage>
        <taxon>Bacteria</taxon>
        <taxon>Bacillati</taxon>
        <taxon>Bacillota</taxon>
        <taxon>Bacilli</taxon>
        <taxon>Lactobacillales</taxon>
        <taxon>Carnobacteriaceae</taxon>
        <taxon>Marinilactibacillus</taxon>
    </lineage>
</organism>
<dbReference type="GO" id="GO:0000156">
    <property type="term" value="F:phosphorelay response regulator activity"/>
    <property type="evidence" value="ECO:0007669"/>
    <property type="project" value="TreeGrafter"/>
</dbReference>
<evidence type="ECO:0000259" key="9">
    <source>
        <dbReference type="PROSITE" id="PS50110"/>
    </source>
</evidence>
<keyword evidence="4 8" id="KW-0238">DNA-binding</keyword>
<evidence type="ECO:0000256" key="8">
    <source>
        <dbReference type="PROSITE-ProRule" id="PRU01091"/>
    </source>
</evidence>
<gene>
    <name evidence="11" type="ORF">SAMN04488569_1002110</name>
</gene>
<keyword evidence="2" id="KW-0902">Two-component regulatory system</keyword>
<dbReference type="GO" id="GO:0032993">
    <property type="term" value="C:protein-DNA complex"/>
    <property type="evidence" value="ECO:0007669"/>
    <property type="project" value="TreeGrafter"/>
</dbReference>
<dbReference type="InterPro" id="IPR001867">
    <property type="entry name" value="OmpR/PhoB-type_DNA-bd"/>
</dbReference>
<reference evidence="12" key="1">
    <citation type="submission" date="2016-10" db="EMBL/GenBank/DDBJ databases">
        <authorList>
            <person name="Varghese N."/>
            <person name="Submissions S."/>
        </authorList>
    </citation>
    <scope>NUCLEOTIDE SEQUENCE [LARGE SCALE GENOMIC DNA]</scope>
    <source>
        <strain evidence="12">DSM 16108</strain>
    </source>
</reference>
<dbReference type="PROSITE" id="PS50110">
    <property type="entry name" value="RESPONSE_REGULATORY"/>
    <property type="match status" value="1"/>
</dbReference>
<dbReference type="PANTHER" id="PTHR48111:SF2">
    <property type="entry name" value="RESPONSE REGULATOR SAER"/>
    <property type="match status" value="1"/>
</dbReference>
<keyword evidence="5" id="KW-0010">Activator</keyword>
<dbReference type="InterPro" id="IPR001789">
    <property type="entry name" value="Sig_transdc_resp-reg_receiver"/>
</dbReference>
<proteinExistence type="predicted"/>
<feature type="DNA-binding region" description="OmpR/PhoB-type" evidence="8">
    <location>
        <begin position="125"/>
        <end position="223"/>
    </location>
</feature>
<keyword evidence="6" id="KW-0804">Transcription</keyword>
<accession>A0A1I3VAV1</accession>
<evidence type="ECO:0000256" key="1">
    <source>
        <dbReference type="ARBA" id="ARBA00022553"/>
    </source>
</evidence>
<dbReference type="SMART" id="SM00448">
    <property type="entry name" value="REC"/>
    <property type="match status" value="1"/>
</dbReference>
<dbReference type="InterPro" id="IPR011006">
    <property type="entry name" value="CheY-like_superfamily"/>
</dbReference>
<dbReference type="SMART" id="SM00862">
    <property type="entry name" value="Trans_reg_C"/>
    <property type="match status" value="1"/>
</dbReference>
<dbReference type="PANTHER" id="PTHR48111">
    <property type="entry name" value="REGULATOR OF RPOS"/>
    <property type="match status" value="1"/>
</dbReference>
<feature type="domain" description="OmpR/PhoB-type" evidence="10">
    <location>
        <begin position="125"/>
        <end position="223"/>
    </location>
</feature>
<dbReference type="Pfam" id="PF00072">
    <property type="entry name" value="Response_reg"/>
    <property type="match status" value="1"/>
</dbReference>
<dbReference type="Pfam" id="PF00486">
    <property type="entry name" value="Trans_reg_C"/>
    <property type="match status" value="1"/>
</dbReference>
<dbReference type="GO" id="GO:0000976">
    <property type="term" value="F:transcription cis-regulatory region binding"/>
    <property type="evidence" value="ECO:0007669"/>
    <property type="project" value="TreeGrafter"/>
</dbReference>
<evidence type="ECO:0000256" key="2">
    <source>
        <dbReference type="ARBA" id="ARBA00023012"/>
    </source>
</evidence>
<feature type="modified residue" description="4-aspartylphosphate" evidence="7">
    <location>
        <position position="51"/>
    </location>
</feature>
<dbReference type="Gene3D" id="1.10.10.10">
    <property type="entry name" value="Winged helix-like DNA-binding domain superfamily/Winged helix DNA-binding domain"/>
    <property type="match status" value="1"/>
</dbReference>
<evidence type="ECO:0000256" key="6">
    <source>
        <dbReference type="ARBA" id="ARBA00023163"/>
    </source>
</evidence>
<name>A0A1I3VAV1_9LACT</name>
<keyword evidence="1 7" id="KW-0597">Phosphoprotein</keyword>
<keyword evidence="12" id="KW-1185">Reference proteome</keyword>
<dbReference type="Proteomes" id="UP000199589">
    <property type="component" value="Unassembled WGS sequence"/>
</dbReference>
<dbReference type="RefSeq" id="WP_091895509.1">
    <property type="nucleotide sequence ID" value="NZ_FOSJ01000002.1"/>
</dbReference>